<gene>
    <name evidence="2" type="ORF">CF386_08655</name>
</gene>
<dbReference type="KEGG" id="pmai:CF386_08655"/>
<dbReference type="Pfam" id="PF14088">
    <property type="entry name" value="DUF4268"/>
    <property type="match status" value="1"/>
</dbReference>
<name>A0A220VFK8_9GAMM</name>
<evidence type="ECO:0000313" key="2">
    <source>
        <dbReference type="EMBL" id="ASK79129.1"/>
    </source>
</evidence>
<dbReference type="Gene3D" id="3.40.1350.10">
    <property type="match status" value="1"/>
</dbReference>
<dbReference type="GO" id="GO:0003676">
    <property type="term" value="F:nucleic acid binding"/>
    <property type="evidence" value="ECO:0007669"/>
    <property type="project" value="InterPro"/>
</dbReference>
<accession>A0A220VFK8</accession>
<reference evidence="2 3" key="1">
    <citation type="journal article" date="2016" name="Int. J. Syst. Evol. Microbiol.">
        <title>Paraphotobacterium marinum gen. nov., sp. nov., a member of the family Vibrionaceae, isolated from surface seawater.</title>
        <authorList>
            <person name="Huang Z."/>
            <person name="Dong C."/>
            <person name="Shao Z."/>
        </authorList>
    </citation>
    <scope>NUCLEOTIDE SEQUENCE [LARGE SCALE GENOMIC DNA]</scope>
    <source>
        <strain evidence="2 3">NSCS20N07D</strain>
    </source>
</reference>
<sequence length="378" mass="44564">MEKKMFKIDREANKVTPITQKTFSELNFKERQHLQEWIAKHPSILGEDLLIIQKEFSGFDDTNERLDLLALDKNGQLVIIENKLDDSGRDVLWQAIKYASYCVNMNKSDILDIFQKYLNQYNAQSSAEELILNFLDKSDIEEVSLNTGNSQRIILVAAHFRKEVTSSALWLLTHGIDFQCIQVKPYQMNDELILKVDQIIPTPESKDLMIGINQKEIDQRKTQKHLQNKGKEFFDFWTLVLSDFQKQTNADIFKSIRPQPRDYLVYASSLSACNYRIRANGRKTATEFYLDRLSQDENKQIFDYLYQNKADIEKQIQWSVNWERMDDFKAAKITLLFDKTIEKKESWDEISSWMVAHMTQLERVIDPYILQIKKEFKL</sequence>
<evidence type="ECO:0000313" key="3">
    <source>
        <dbReference type="Proteomes" id="UP000242175"/>
    </source>
</evidence>
<dbReference type="EMBL" id="CP022356">
    <property type="protein sequence ID" value="ASK79129.1"/>
    <property type="molecule type" value="Genomic_DNA"/>
</dbReference>
<dbReference type="AlphaFoldDB" id="A0A220VFK8"/>
<feature type="domain" description="DUF4268" evidence="1">
    <location>
        <begin position="235"/>
        <end position="368"/>
    </location>
</feature>
<evidence type="ECO:0000259" key="1">
    <source>
        <dbReference type="Pfam" id="PF14088"/>
    </source>
</evidence>
<organism evidence="2 3">
    <name type="scientific">Paraphotobacterium marinum</name>
    <dbReference type="NCBI Taxonomy" id="1755811"/>
    <lineage>
        <taxon>Bacteria</taxon>
        <taxon>Pseudomonadati</taxon>
        <taxon>Pseudomonadota</taxon>
        <taxon>Gammaproteobacteria</taxon>
        <taxon>Vibrionales</taxon>
        <taxon>Vibrionaceae</taxon>
        <taxon>Paraphotobacterium</taxon>
    </lineage>
</organism>
<keyword evidence="3" id="KW-1185">Reference proteome</keyword>
<proteinExistence type="predicted"/>
<dbReference type="InterPro" id="IPR011856">
    <property type="entry name" value="tRNA_endonuc-like_dom_sf"/>
</dbReference>
<dbReference type="Proteomes" id="UP000242175">
    <property type="component" value="Chromosome small"/>
</dbReference>
<dbReference type="InterPro" id="IPR025364">
    <property type="entry name" value="DUF4268"/>
</dbReference>
<protein>
    <recommendedName>
        <fullName evidence="1">DUF4268 domain-containing protein</fullName>
    </recommendedName>
</protein>